<evidence type="ECO:0000256" key="1">
    <source>
        <dbReference type="ARBA" id="ARBA00006432"/>
    </source>
</evidence>
<evidence type="ECO:0000313" key="7">
    <source>
        <dbReference type="EMBL" id="MBM9477262.1"/>
    </source>
</evidence>
<dbReference type="Gene3D" id="3.40.50.12780">
    <property type="entry name" value="N-terminal domain of ligase-like"/>
    <property type="match status" value="1"/>
</dbReference>
<dbReference type="PANTHER" id="PTHR43272:SF32">
    <property type="entry name" value="AMP-DEPENDENT SYNTHETASE_LIGASE DOMAIN-CONTAINING PROTEIN"/>
    <property type="match status" value="1"/>
</dbReference>
<dbReference type="Proteomes" id="UP000663801">
    <property type="component" value="Unassembled WGS sequence"/>
</dbReference>
<keyword evidence="3" id="KW-0276">Fatty acid metabolism</keyword>
<dbReference type="SUPFAM" id="SSF56801">
    <property type="entry name" value="Acetyl-CoA synthetase-like"/>
    <property type="match status" value="1"/>
</dbReference>
<evidence type="ECO:0000256" key="3">
    <source>
        <dbReference type="ARBA" id="ARBA00022832"/>
    </source>
</evidence>
<dbReference type="AlphaFoldDB" id="A0A938YJR7"/>
<evidence type="ECO:0000256" key="4">
    <source>
        <dbReference type="ARBA" id="ARBA00023098"/>
    </source>
</evidence>
<accession>A0A938YJR7</accession>
<dbReference type="PROSITE" id="PS00455">
    <property type="entry name" value="AMP_BINDING"/>
    <property type="match status" value="1"/>
</dbReference>
<dbReference type="EMBL" id="JAERWL010000010">
    <property type="protein sequence ID" value="MBM9477262.1"/>
    <property type="molecule type" value="Genomic_DNA"/>
</dbReference>
<keyword evidence="2 7" id="KW-0436">Ligase</keyword>
<dbReference type="InterPro" id="IPR020845">
    <property type="entry name" value="AMP-binding_CS"/>
</dbReference>
<name>A0A938YJR7_9ACTN</name>
<keyword evidence="8" id="KW-1185">Reference proteome</keyword>
<comment type="similarity">
    <text evidence="1">Belongs to the ATP-dependent AMP-binding enzyme family.</text>
</comment>
<keyword evidence="4" id="KW-0443">Lipid metabolism</keyword>
<dbReference type="Pfam" id="PF00501">
    <property type="entry name" value="AMP-binding"/>
    <property type="match status" value="1"/>
</dbReference>
<evidence type="ECO:0000313" key="8">
    <source>
        <dbReference type="Proteomes" id="UP000663801"/>
    </source>
</evidence>
<evidence type="ECO:0000256" key="5">
    <source>
        <dbReference type="ARBA" id="ARBA00032875"/>
    </source>
</evidence>
<dbReference type="RefSeq" id="WP_205257386.1">
    <property type="nucleotide sequence ID" value="NZ_BAAAPV010000001.1"/>
</dbReference>
<evidence type="ECO:0000259" key="6">
    <source>
        <dbReference type="Pfam" id="PF00501"/>
    </source>
</evidence>
<dbReference type="PANTHER" id="PTHR43272">
    <property type="entry name" value="LONG-CHAIN-FATTY-ACID--COA LIGASE"/>
    <property type="match status" value="1"/>
</dbReference>
<reference evidence="7" key="1">
    <citation type="submission" date="2021-01" db="EMBL/GenBank/DDBJ databases">
        <title>KCTC 19127 draft genome.</title>
        <authorList>
            <person name="An D."/>
        </authorList>
    </citation>
    <scope>NUCLEOTIDE SEQUENCE</scope>
    <source>
        <strain evidence="7">KCTC 19127</strain>
    </source>
</reference>
<dbReference type="InterPro" id="IPR000873">
    <property type="entry name" value="AMP-dep_synth/lig_dom"/>
</dbReference>
<evidence type="ECO:0000256" key="2">
    <source>
        <dbReference type="ARBA" id="ARBA00022598"/>
    </source>
</evidence>
<dbReference type="GO" id="GO:0004467">
    <property type="term" value="F:long-chain fatty acid-CoA ligase activity"/>
    <property type="evidence" value="ECO:0007669"/>
    <property type="project" value="TreeGrafter"/>
</dbReference>
<sequence length="599" mass="65013">MTPPQSSRTPSFAHLLTDRVAATPDAEAFRFRVGTRWTSLTWRQARDRAFDLAAGLVDLGVGPEDRVAIAAGTRVDWILADLAIMCAGGATTAVYPSTTAEEVAYILGDSGSVVAFAEDANQVAKIADADLPDLRTLVVFDGPGDGERVLTLDQLAERGRALLAREPLAVQARIDDLGPERLATLIYTSGTTGRPKGVRLVHDNWTYEARAVEELDILRPDDVQYLWLPLSHVFGKVLLAIQLRIGFATAVDGDLDRLVANLADVKPTFMAGAPRIFEKVRARATMTAQSAGGAKAKIFDWAFRVGIAASRARQRGDAPGVALRLQTTVADKLVYAKIRHIVGGRVRFFVSGSAKLSMDVAEWFDAAGMKVLEGYGLTESSAATCVNLPGDLRLGTVGPPLPGTEVVIAADGEILFRGPGVMRGYHNRPDATEEVLTADGWFHTGDIGELRDGYVAVTDRKKDLIKTSGGKYVAPQKIETLVKSTSPYASQVIVHGDGRKFVSALITLDPDAIQDWAGRNGLGELSLEDLADSPQVRELLDGQITEVNSHLERWETVKKFVILPRDLSVEEGELTPSMKVRRRSVEKRYSAELDKLYVD</sequence>
<dbReference type="InterPro" id="IPR042099">
    <property type="entry name" value="ANL_N_sf"/>
</dbReference>
<dbReference type="CDD" id="cd05907">
    <property type="entry name" value="VL_LC_FACS_like"/>
    <property type="match status" value="1"/>
</dbReference>
<dbReference type="GO" id="GO:0016020">
    <property type="term" value="C:membrane"/>
    <property type="evidence" value="ECO:0007669"/>
    <property type="project" value="TreeGrafter"/>
</dbReference>
<feature type="domain" description="AMP-dependent synthetase/ligase" evidence="6">
    <location>
        <begin position="18"/>
        <end position="426"/>
    </location>
</feature>
<organism evidence="7 8">
    <name type="scientific">Nakamurella flavida</name>
    <dbReference type="NCBI Taxonomy" id="363630"/>
    <lineage>
        <taxon>Bacteria</taxon>
        <taxon>Bacillati</taxon>
        <taxon>Actinomycetota</taxon>
        <taxon>Actinomycetes</taxon>
        <taxon>Nakamurellales</taxon>
        <taxon>Nakamurellaceae</taxon>
        <taxon>Nakamurella</taxon>
    </lineage>
</organism>
<gene>
    <name evidence="7" type="ORF">JL107_12485</name>
</gene>
<dbReference type="Pfam" id="PF23562">
    <property type="entry name" value="AMP-binding_C_3"/>
    <property type="match status" value="1"/>
</dbReference>
<protein>
    <recommendedName>
        <fullName evidence="5">Acyl-CoA synthetase</fullName>
    </recommendedName>
</protein>
<comment type="caution">
    <text evidence="7">The sequence shown here is derived from an EMBL/GenBank/DDBJ whole genome shotgun (WGS) entry which is preliminary data.</text>
</comment>
<proteinExistence type="inferred from homology"/>